<keyword evidence="1" id="KW-0812">Transmembrane</keyword>
<gene>
    <name evidence="2" type="ORF">GCM10010994_41020</name>
</gene>
<dbReference type="Proteomes" id="UP000637002">
    <property type="component" value="Unassembled WGS sequence"/>
</dbReference>
<protein>
    <submittedName>
        <fullName evidence="2">Uncharacterized protein</fullName>
    </submittedName>
</protein>
<keyword evidence="1" id="KW-1133">Transmembrane helix</keyword>
<sequence length="43" mass="4633">MLMTNNHRIMGDNVNGRGTNVLGWLTTGVIFLASAGLCATWLI</sequence>
<comment type="caution">
    <text evidence="2">The sequence shown here is derived from an EMBL/GenBank/DDBJ whole genome shotgun (WGS) entry which is preliminary data.</text>
</comment>
<evidence type="ECO:0000256" key="1">
    <source>
        <dbReference type="SAM" id="Phobius"/>
    </source>
</evidence>
<evidence type="ECO:0000313" key="3">
    <source>
        <dbReference type="Proteomes" id="UP000637002"/>
    </source>
</evidence>
<name>A0A916XJN9_9HYPH</name>
<dbReference type="EMBL" id="BMGG01000007">
    <property type="protein sequence ID" value="GGC78638.1"/>
    <property type="molecule type" value="Genomic_DNA"/>
</dbReference>
<dbReference type="AlphaFoldDB" id="A0A916XJN9"/>
<feature type="transmembrane region" description="Helical" evidence="1">
    <location>
        <begin position="21"/>
        <end position="42"/>
    </location>
</feature>
<proteinExistence type="predicted"/>
<keyword evidence="1" id="KW-0472">Membrane</keyword>
<evidence type="ECO:0000313" key="2">
    <source>
        <dbReference type="EMBL" id="GGC78638.1"/>
    </source>
</evidence>
<reference evidence="2" key="2">
    <citation type="submission" date="2020-09" db="EMBL/GenBank/DDBJ databases">
        <authorList>
            <person name="Sun Q."/>
            <person name="Zhou Y."/>
        </authorList>
    </citation>
    <scope>NUCLEOTIDE SEQUENCE</scope>
    <source>
        <strain evidence="2">CGMCC 1.12919</strain>
    </source>
</reference>
<reference evidence="2" key="1">
    <citation type="journal article" date="2014" name="Int. J. Syst. Evol. Microbiol.">
        <title>Complete genome sequence of Corynebacterium casei LMG S-19264T (=DSM 44701T), isolated from a smear-ripened cheese.</title>
        <authorList>
            <consortium name="US DOE Joint Genome Institute (JGI-PGF)"/>
            <person name="Walter F."/>
            <person name="Albersmeier A."/>
            <person name="Kalinowski J."/>
            <person name="Ruckert C."/>
        </authorList>
    </citation>
    <scope>NUCLEOTIDE SEQUENCE</scope>
    <source>
        <strain evidence="2">CGMCC 1.12919</strain>
    </source>
</reference>
<accession>A0A916XJN9</accession>
<organism evidence="2 3">
    <name type="scientific">Chelatococcus reniformis</name>
    <dbReference type="NCBI Taxonomy" id="1494448"/>
    <lineage>
        <taxon>Bacteria</taxon>
        <taxon>Pseudomonadati</taxon>
        <taxon>Pseudomonadota</taxon>
        <taxon>Alphaproteobacteria</taxon>
        <taxon>Hyphomicrobiales</taxon>
        <taxon>Chelatococcaceae</taxon>
        <taxon>Chelatococcus</taxon>
    </lineage>
</organism>
<keyword evidence="3" id="KW-1185">Reference proteome</keyword>